<evidence type="ECO:0000313" key="2">
    <source>
        <dbReference type="Proteomes" id="UP000315252"/>
    </source>
</evidence>
<dbReference type="Proteomes" id="UP000315252">
    <property type="component" value="Unassembled WGS sequence"/>
</dbReference>
<keyword evidence="2" id="KW-1185">Reference proteome</keyword>
<protein>
    <submittedName>
        <fullName evidence="1">Uncharacterized protein</fullName>
    </submittedName>
</protein>
<comment type="caution">
    <text evidence="1">The sequence shown here is derived from an EMBL/GenBank/DDBJ whole genome shotgun (WGS) entry which is preliminary data.</text>
</comment>
<evidence type="ECO:0000313" key="1">
    <source>
        <dbReference type="EMBL" id="TQV81834.1"/>
    </source>
</evidence>
<organism evidence="1 2">
    <name type="scientific">Denitrobaculum tricleocarpae</name>
    <dbReference type="NCBI Taxonomy" id="2591009"/>
    <lineage>
        <taxon>Bacteria</taxon>
        <taxon>Pseudomonadati</taxon>
        <taxon>Pseudomonadota</taxon>
        <taxon>Alphaproteobacteria</taxon>
        <taxon>Rhodospirillales</taxon>
        <taxon>Rhodospirillaceae</taxon>
        <taxon>Denitrobaculum</taxon>
    </lineage>
</organism>
<accession>A0A545TXC5</accession>
<dbReference type="AlphaFoldDB" id="A0A545TXC5"/>
<reference evidence="1 2" key="1">
    <citation type="submission" date="2019-06" db="EMBL/GenBank/DDBJ databases">
        <title>Whole genome sequence for Rhodospirillaceae sp. R148.</title>
        <authorList>
            <person name="Wang G."/>
        </authorList>
    </citation>
    <scope>NUCLEOTIDE SEQUENCE [LARGE SCALE GENOMIC DNA]</scope>
    <source>
        <strain evidence="1 2">R148</strain>
    </source>
</reference>
<name>A0A545TXC5_9PROT</name>
<gene>
    <name evidence="1" type="ORF">FKG95_06235</name>
</gene>
<sequence length="107" mass="11125">MHRRISTDQVIFPPAVLDDPNLIFLARGSGSAIDAGCVANLSNDATGLSNVFSAAQDHQVFAQATQAASALRPGSPVVGYESSSRLAAAESTGFRNVGDLRVLVRPS</sequence>
<dbReference type="EMBL" id="VHSH01000002">
    <property type="protein sequence ID" value="TQV81834.1"/>
    <property type="molecule type" value="Genomic_DNA"/>
</dbReference>
<dbReference type="OrthoDB" id="153065at2"/>
<proteinExistence type="predicted"/>